<geneLocation type="plasmid" evidence="4 5">
    <name>pTi6.2</name>
</geneLocation>
<dbReference type="InterPro" id="IPR013328">
    <property type="entry name" value="6PGD_dom2"/>
</dbReference>
<organism evidence="4 5">
    <name type="scientific">Rhizobium rhododendri</name>
    <dbReference type="NCBI Taxonomy" id="2506430"/>
    <lineage>
        <taxon>Bacteria</taxon>
        <taxon>Pseudomonadati</taxon>
        <taxon>Pseudomonadota</taxon>
        <taxon>Alphaproteobacteria</taxon>
        <taxon>Hyphomicrobiales</taxon>
        <taxon>Rhizobiaceae</taxon>
        <taxon>Rhizobium/Agrobacterium group</taxon>
        <taxon>Rhizobium</taxon>
    </lineage>
</organism>
<reference evidence="4" key="1">
    <citation type="journal article" date="2019" name="Phytopathology">
        <title>A Novel Group of Rhizobium tumorigenes-Like Agrobacteria Associated with Crown Gall Disease of Rhododendron and Blueberry.</title>
        <authorList>
            <person name="Kuzmanovic N."/>
            <person name="Behrens P."/>
            <person name="Idczak E."/>
            <person name="Wagner S."/>
            <person name="Gotz M."/>
            <person name="Sproer C."/>
            <person name="Bunk B."/>
            <person name="Overmann J."/>
            <person name="Smalla K."/>
        </authorList>
    </citation>
    <scope>NUCLEOTIDE SEQUENCE</scope>
    <source>
        <strain evidence="4">Rho-6.2</strain>
    </source>
</reference>
<sequence>MSILIIGSGNVGNALAADLSYRRKSVSIWAAPSHLGYSTQIAEHGLKAMGEIEGTYRPVVKRELAYAVSTSKYIMVTIPSLNGAREELIEQLKVLDLKQKILIWIPGNAASLSLEKLETLASLETTTSPYGCRMVDDAIYVKAIKKQLEITFTTPHPEPSLAKEIGDLFPNNLVWLANGLEVALNCTNCICHTPAVIFNAAKIDIEEDFYFYKEGMTPIVTEAMKAFDQERIELLKKLGFKPRTVLDLLNGWYGKDATTIHDFVSKSVSHNATKGAPKNFKHRYIMEDGRMLILFRDLGKKFGINVKKLEWAVESLNILGEIDLEKIGITLASAGMEEISADDIVTKWGNSKAEE</sequence>
<dbReference type="RefSeq" id="WP_142832617.1">
    <property type="nucleotide sequence ID" value="NZ_CP117269.1"/>
</dbReference>
<proteinExistence type="inferred from homology"/>
<dbReference type="SUPFAM" id="SSF51735">
    <property type="entry name" value="NAD(P)-binding Rossmann-fold domains"/>
    <property type="match status" value="1"/>
</dbReference>
<feature type="domain" description="Opine dehydrogenase" evidence="3">
    <location>
        <begin position="175"/>
        <end position="307"/>
    </location>
</feature>
<keyword evidence="2" id="KW-0560">Oxidoreductase</keyword>
<comment type="similarity">
    <text evidence="1">Belongs to the lysopine/nopaline/octopine/opine/vitopine dehydrogenases family.</text>
</comment>
<dbReference type="Pfam" id="PF02317">
    <property type="entry name" value="Octopine_DH"/>
    <property type="match status" value="1"/>
</dbReference>
<dbReference type="InterPro" id="IPR003421">
    <property type="entry name" value="Opine_DH"/>
</dbReference>
<evidence type="ECO:0000256" key="2">
    <source>
        <dbReference type="ARBA" id="ARBA00023002"/>
    </source>
</evidence>
<keyword evidence="4" id="KW-0614">Plasmid</keyword>
<keyword evidence="5" id="KW-1185">Reference proteome</keyword>
<accession>A0ABY8IT38</accession>
<evidence type="ECO:0000313" key="5">
    <source>
        <dbReference type="Proteomes" id="UP000318939"/>
    </source>
</evidence>
<dbReference type="Proteomes" id="UP000318939">
    <property type="component" value="Plasmid pTi6.2"/>
</dbReference>
<protein>
    <submittedName>
        <fullName evidence="4">NAD/NADP octopine/nopaline dehydrogenase family protein</fullName>
    </submittedName>
</protein>
<dbReference type="InterPro" id="IPR008927">
    <property type="entry name" value="6-PGluconate_DH-like_C_sf"/>
</dbReference>
<dbReference type="EMBL" id="CP117269">
    <property type="protein sequence ID" value="WFS26125.1"/>
    <property type="molecule type" value="Genomic_DNA"/>
</dbReference>
<evidence type="ECO:0000259" key="3">
    <source>
        <dbReference type="Pfam" id="PF02317"/>
    </source>
</evidence>
<dbReference type="Gene3D" id="1.10.1040.10">
    <property type="entry name" value="N-(1-d-carboxylethyl)-l-norvaline Dehydrogenase, domain 2"/>
    <property type="match status" value="1"/>
</dbReference>
<name>A0ABY8IT38_9HYPH</name>
<reference evidence="4" key="2">
    <citation type="journal article" date="2023" name="MicrobiologyOpen">
        <title>Genomics of the tumorigenes clade of the family Rhizobiaceae and description of Rhizobium rhododendri sp. nov.</title>
        <authorList>
            <person name="Kuzmanovic N."/>
            <person name="diCenzo G.C."/>
            <person name="Bunk B."/>
            <person name="Sproeer C."/>
            <person name="Fruehling A."/>
            <person name="Neumann-Schaal M."/>
            <person name="Overmann J."/>
            <person name="Smalla K."/>
        </authorList>
    </citation>
    <scope>NUCLEOTIDE SEQUENCE</scope>
    <source>
        <strain evidence="4">Rho-6.2</strain>
        <plasmid evidence="4">pTi6.2</plasmid>
    </source>
</reference>
<evidence type="ECO:0000256" key="1">
    <source>
        <dbReference type="ARBA" id="ARBA00008730"/>
    </source>
</evidence>
<dbReference type="Gene3D" id="3.40.50.720">
    <property type="entry name" value="NAD(P)-binding Rossmann-like Domain"/>
    <property type="match status" value="1"/>
</dbReference>
<dbReference type="InterPro" id="IPR036291">
    <property type="entry name" value="NAD(P)-bd_dom_sf"/>
</dbReference>
<evidence type="ECO:0000313" key="4">
    <source>
        <dbReference type="EMBL" id="WFS26125.1"/>
    </source>
</evidence>
<dbReference type="SUPFAM" id="SSF48179">
    <property type="entry name" value="6-phosphogluconate dehydrogenase C-terminal domain-like"/>
    <property type="match status" value="1"/>
</dbReference>
<gene>
    <name evidence="4" type="ORF">PR018_25860</name>
</gene>